<gene>
    <name evidence="1" type="ORF">MRB53_028655</name>
</gene>
<evidence type="ECO:0000313" key="1">
    <source>
        <dbReference type="EMBL" id="KAJ8620126.1"/>
    </source>
</evidence>
<sequence>MESTINVAFSSRKVIVIAEAVLKVKLALEIFRITALAPPTLVFGSVSAFDLKETPRARGKIRVTKDTSNEVIRS</sequence>
<comment type="caution">
    <text evidence="1">The sequence shown here is derived from an EMBL/GenBank/DDBJ whole genome shotgun (WGS) entry which is preliminary data.</text>
</comment>
<dbReference type="Proteomes" id="UP001234297">
    <property type="component" value="Chromosome 9"/>
</dbReference>
<evidence type="ECO:0000313" key="2">
    <source>
        <dbReference type="Proteomes" id="UP001234297"/>
    </source>
</evidence>
<name>A0ACC2KG74_PERAE</name>
<keyword evidence="2" id="KW-1185">Reference proteome</keyword>
<dbReference type="EMBL" id="CM056817">
    <property type="protein sequence ID" value="KAJ8620126.1"/>
    <property type="molecule type" value="Genomic_DNA"/>
</dbReference>
<organism evidence="1 2">
    <name type="scientific">Persea americana</name>
    <name type="common">Avocado</name>
    <dbReference type="NCBI Taxonomy" id="3435"/>
    <lineage>
        <taxon>Eukaryota</taxon>
        <taxon>Viridiplantae</taxon>
        <taxon>Streptophyta</taxon>
        <taxon>Embryophyta</taxon>
        <taxon>Tracheophyta</taxon>
        <taxon>Spermatophyta</taxon>
        <taxon>Magnoliopsida</taxon>
        <taxon>Magnoliidae</taxon>
        <taxon>Laurales</taxon>
        <taxon>Lauraceae</taxon>
        <taxon>Persea</taxon>
    </lineage>
</organism>
<protein>
    <submittedName>
        <fullName evidence="1">Uncharacterized protein</fullName>
    </submittedName>
</protein>
<reference evidence="1 2" key="1">
    <citation type="journal article" date="2022" name="Hortic Res">
        <title>A haplotype resolved chromosomal level avocado genome allows analysis of novel avocado genes.</title>
        <authorList>
            <person name="Nath O."/>
            <person name="Fletcher S.J."/>
            <person name="Hayward A."/>
            <person name="Shaw L.M."/>
            <person name="Masouleh A.K."/>
            <person name="Furtado A."/>
            <person name="Henry R.J."/>
            <person name="Mitter N."/>
        </authorList>
    </citation>
    <scope>NUCLEOTIDE SEQUENCE [LARGE SCALE GENOMIC DNA]</scope>
    <source>
        <strain evidence="2">cv. Hass</strain>
    </source>
</reference>
<accession>A0ACC2KG74</accession>
<proteinExistence type="predicted"/>